<sequence>MDLATLFSLEGRTALVTGGSRGLGRIIAATFVAAGARVYVTSRKAPACLETAEALGPNCVALPGDVSTIEGIERLVAELSEREPALDILVNNAGVAWGEPFESYSEKGWDKSMDVNLKAPFFLMQKLHGMLKANASAERPAKVINVASIDGQRLNPWDTYAYHASKAGLIYLTRRVAAKLVEDHVNVTAIAPGAFASDMNTAARDHADVVSRRIPAKRIGNEEDIGAAALYLAARSGDYIVGNTLTVDGGIVNAQVGPSIDE</sequence>
<dbReference type="GO" id="GO:0005829">
    <property type="term" value="C:cytosol"/>
    <property type="evidence" value="ECO:0007669"/>
    <property type="project" value="TreeGrafter"/>
</dbReference>
<keyword evidence="5" id="KW-1185">Reference proteome</keyword>
<dbReference type="Pfam" id="PF13561">
    <property type="entry name" value="adh_short_C2"/>
    <property type="match status" value="1"/>
</dbReference>
<dbReference type="SUPFAM" id="SSF51735">
    <property type="entry name" value="NAD(P)-binding Rossmann-fold domains"/>
    <property type="match status" value="1"/>
</dbReference>
<dbReference type="Proteomes" id="UP000199377">
    <property type="component" value="Unassembled WGS sequence"/>
</dbReference>
<evidence type="ECO:0000256" key="1">
    <source>
        <dbReference type="ARBA" id="ARBA00006484"/>
    </source>
</evidence>
<dbReference type="InterPro" id="IPR052178">
    <property type="entry name" value="Sec_Metab_Biosynth_SDR"/>
</dbReference>
<accession>A0A1I3E3S1</accession>
<evidence type="ECO:0000256" key="2">
    <source>
        <dbReference type="ARBA" id="ARBA00022857"/>
    </source>
</evidence>
<name>A0A1I3E3S1_9RHOB</name>
<dbReference type="STRING" id="1114924.SAMN05216258_103170"/>
<dbReference type="Gene3D" id="3.40.50.720">
    <property type="entry name" value="NAD(P)-binding Rossmann-like Domain"/>
    <property type="match status" value="1"/>
</dbReference>
<keyword evidence="3" id="KW-0560">Oxidoreductase</keyword>
<reference evidence="4 5" key="1">
    <citation type="submission" date="2016-10" db="EMBL/GenBank/DDBJ databases">
        <authorList>
            <person name="de Groot N.N."/>
        </authorList>
    </citation>
    <scope>NUCLEOTIDE SEQUENCE [LARGE SCALE GENOMIC DNA]</scope>
    <source>
        <strain evidence="4 5">CGMCC 1.11030</strain>
    </source>
</reference>
<dbReference type="RefSeq" id="WP_092858970.1">
    <property type="nucleotide sequence ID" value="NZ_FOQH01000003.1"/>
</dbReference>
<dbReference type="InterPro" id="IPR002347">
    <property type="entry name" value="SDR_fam"/>
</dbReference>
<dbReference type="GO" id="GO:0008709">
    <property type="term" value="F:cholate 7-alpha-dehydrogenase (NAD+) activity"/>
    <property type="evidence" value="ECO:0007669"/>
    <property type="project" value="TreeGrafter"/>
</dbReference>
<organism evidence="4 5">
    <name type="scientific">Albimonas pacifica</name>
    <dbReference type="NCBI Taxonomy" id="1114924"/>
    <lineage>
        <taxon>Bacteria</taxon>
        <taxon>Pseudomonadati</taxon>
        <taxon>Pseudomonadota</taxon>
        <taxon>Alphaproteobacteria</taxon>
        <taxon>Rhodobacterales</taxon>
        <taxon>Paracoccaceae</taxon>
        <taxon>Albimonas</taxon>
    </lineage>
</organism>
<comment type="similarity">
    <text evidence="1">Belongs to the short-chain dehydrogenases/reductases (SDR) family.</text>
</comment>
<evidence type="ECO:0000256" key="3">
    <source>
        <dbReference type="ARBA" id="ARBA00023002"/>
    </source>
</evidence>
<proteinExistence type="inferred from homology"/>
<dbReference type="EMBL" id="FOQH01000003">
    <property type="protein sequence ID" value="SFH93636.1"/>
    <property type="molecule type" value="Genomic_DNA"/>
</dbReference>
<evidence type="ECO:0000313" key="5">
    <source>
        <dbReference type="Proteomes" id="UP000199377"/>
    </source>
</evidence>
<keyword evidence="2" id="KW-0521">NADP</keyword>
<dbReference type="PANTHER" id="PTHR43618">
    <property type="entry name" value="7-ALPHA-HYDROXYSTEROID DEHYDROGENASE"/>
    <property type="match status" value="1"/>
</dbReference>
<dbReference type="PRINTS" id="PR00081">
    <property type="entry name" value="GDHRDH"/>
</dbReference>
<dbReference type="OrthoDB" id="286404at2"/>
<dbReference type="PANTHER" id="PTHR43618:SF8">
    <property type="entry name" value="7ALPHA-HYDROXYSTEROID DEHYDROGENASE"/>
    <property type="match status" value="1"/>
</dbReference>
<gene>
    <name evidence="4" type="ORF">SAMN05216258_103170</name>
</gene>
<dbReference type="AlphaFoldDB" id="A0A1I3E3S1"/>
<dbReference type="PRINTS" id="PR00080">
    <property type="entry name" value="SDRFAMILY"/>
</dbReference>
<protein>
    <submittedName>
        <fullName evidence="4">NAD(P)-dependent dehydrogenase, short-chain alcohol dehydrogenase family</fullName>
    </submittedName>
</protein>
<dbReference type="InterPro" id="IPR036291">
    <property type="entry name" value="NAD(P)-bd_dom_sf"/>
</dbReference>
<dbReference type="FunFam" id="3.40.50.720:FF:000084">
    <property type="entry name" value="Short-chain dehydrogenase reductase"/>
    <property type="match status" value="1"/>
</dbReference>
<evidence type="ECO:0000313" key="4">
    <source>
        <dbReference type="EMBL" id="SFH93636.1"/>
    </source>
</evidence>